<sequence length="368" mass="41116">MSSLPVVIVSSSNQVPSAWASIMWSNMVSTGEPMNLSLFLDPPALTWQQVAQLLNWQFLSVGRRGLDQDQLSVLQDKIMGRWTVWMWIDGILDLIKKYLSELWKNGYIMGFVSKRRTSSLLLKKPTGTFLIRFSESIRDGAITFSWVDHSSGESHVHAVQPYTKKELSVLSLPDAINHYTLTTQGRSSNPLLYLYPDIPKDSAFGSYYQVSGKESCLTLMLYSRHETRLVVALTCSSPNKLFSRCPKQWERGLLRENDFPPVLSSPLPGPLAEYQSVPDGFPGEKWLLCCPPSDQALLQESPPHSACRCTHTCLLPFLSKLCTAGSPIPQLKHFKETIHTCVNGAITETMLAGPLRQGCNDLEMCFGG</sequence>
<evidence type="ECO:0000256" key="1">
    <source>
        <dbReference type="ARBA" id="ARBA00005586"/>
    </source>
</evidence>
<reference evidence="5" key="2">
    <citation type="submission" date="2025-09" db="UniProtKB">
        <authorList>
            <consortium name="Ensembl"/>
        </authorList>
    </citation>
    <scope>IDENTIFICATION</scope>
</reference>
<dbReference type="Pfam" id="PF00017">
    <property type="entry name" value="SH2"/>
    <property type="match status" value="1"/>
</dbReference>
<dbReference type="GO" id="GO:0003700">
    <property type="term" value="F:DNA-binding transcription factor activity"/>
    <property type="evidence" value="ECO:0007669"/>
    <property type="project" value="InterPro"/>
</dbReference>
<dbReference type="AlphaFoldDB" id="A0A3Q2E7L3"/>
<evidence type="ECO:0000313" key="5">
    <source>
        <dbReference type="Ensembl" id="ENSCVAP00000028191.1"/>
    </source>
</evidence>
<dbReference type="PROSITE" id="PS50001">
    <property type="entry name" value="SH2"/>
    <property type="match status" value="1"/>
</dbReference>
<dbReference type="GO" id="GO:0007165">
    <property type="term" value="P:signal transduction"/>
    <property type="evidence" value="ECO:0007669"/>
    <property type="project" value="InterPro"/>
</dbReference>
<name>A0A3Q2E7L3_CYPVA</name>
<dbReference type="Proteomes" id="UP000265020">
    <property type="component" value="Unassembled WGS sequence"/>
</dbReference>
<dbReference type="Ensembl" id="ENSCVAT00000030411.1">
    <property type="protein sequence ID" value="ENSCVAP00000028191.1"/>
    <property type="gene ID" value="ENSCVAG00000015076.1"/>
</dbReference>
<evidence type="ECO:0000256" key="2">
    <source>
        <dbReference type="ARBA" id="ARBA00022999"/>
    </source>
</evidence>
<dbReference type="GeneTree" id="ENSGT01080000257420"/>
<keyword evidence="2 3" id="KW-0727">SH2 domain</keyword>
<keyword evidence="6" id="KW-1185">Reference proteome</keyword>
<proteinExistence type="inferred from homology"/>
<dbReference type="PANTHER" id="PTHR11801">
    <property type="entry name" value="SIGNAL TRANSDUCER AND ACTIVATOR OF TRANSCRIPTION"/>
    <property type="match status" value="1"/>
</dbReference>
<evidence type="ECO:0000259" key="4">
    <source>
        <dbReference type="PROSITE" id="PS50001"/>
    </source>
</evidence>
<evidence type="ECO:0000256" key="3">
    <source>
        <dbReference type="PROSITE-ProRule" id="PRU00191"/>
    </source>
</evidence>
<comment type="similarity">
    <text evidence="1">Belongs to the transcription factor STAT family.</text>
</comment>
<dbReference type="InterPro" id="IPR048988">
    <property type="entry name" value="STAT_linker"/>
</dbReference>
<dbReference type="SUPFAM" id="SSF55550">
    <property type="entry name" value="SH2 domain"/>
    <property type="match status" value="1"/>
</dbReference>
<feature type="domain" description="SH2" evidence="4">
    <location>
        <begin position="103"/>
        <end position="245"/>
    </location>
</feature>
<dbReference type="Gene3D" id="3.30.505.10">
    <property type="entry name" value="SH2 domain"/>
    <property type="match status" value="1"/>
</dbReference>
<reference evidence="5" key="1">
    <citation type="submission" date="2025-08" db="UniProtKB">
        <authorList>
            <consortium name="Ensembl"/>
        </authorList>
    </citation>
    <scope>IDENTIFICATION</scope>
</reference>
<dbReference type="Gene3D" id="1.10.238.10">
    <property type="entry name" value="EF-hand"/>
    <property type="match status" value="2"/>
</dbReference>
<evidence type="ECO:0000313" key="6">
    <source>
        <dbReference type="Proteomes" id="UP000265020"/>
    </source>
</evidence>
<dbReference type="STRING" id="28743.ENSCVAP00000028191"/>
<dbReference type="Pfam" id="PF21354">
    <property type="entry name" value="STAT_linker"/>
    <property type="match status" value="1"/>
</dbReference>
<organism evidence="5 6">
    <name type="scientific">Cyprinodon variegatus</name>
    <name type="common">Sheepshead minnow</name>
    <dbReference type="NCBI Taxonomy" id="28743"/>
    <lineage>
        <taxon>Eukaryota</taxon>
        <taxon>Metazoa</taxon>
        <taxon>Chordata</taxon>
        <taxon>Craniata</taxon>
        <taxon>Vertebrata</taxon>
        <taxon>Euteleostomi</taxon>
        <taxon>Actinopterygii</taxon>
        <taxon>Neopterygii</taxon>
        <taxon>Teleostei</taxon>
        <taxon>Neoteleostei</taxon>
        <taxon>Acanthomorphata</taxon>
        <taxon>Ovalentaria</taxon>
        <taxon>Atherinomorphae</taxon>
        <taxon>Cyprinodontiformes</taxon>
        <taxon>Cyprinodontidae</taxon>
        <taxon>Cyprinodon</taxon>
    </lineage>
</organism>
<accession>A0A3Q2E7L3</accession>
<dbReference type="InterPro" id="IPR036860">
    <property type="entry name" value="SH2_dom_sf"/>
</dbReference>
<dbReference type="InterPro" id="IPR001217">
    <property type="entry name" value="STAT"/>
</dbReference>
<dbReference type="InterPro" id="IPR008967">
    <property type="entry name" value="p53-like_TF_DNA-bd_sf"/>
</dbReference>
<dbReference type="FunFam" id="3.30.505.10:FF:000003">
    <property type="entry name" value="Signal transducer and activator of transcription"/>
    <property type="match status" value="1"/>
</dbReference>
<dbReference type="SUPFAM" id="SSF49417">
    <property type="entry name" value="p53-like transcription factors"/>
    <property type="match status" value="1"/>
</dbReference>
<protein>
    <recommendedName>
        <fullName evidence="4">SH2 domain-containing protein</fullName>
    </recommendedName>
</protein>
<dbReference type="InterPro" id="IPR000980">
    <property type="entry name" value="SH2"/>
</dbReference>